<evidence type="ECO:0000256" key="8">
    <source>
        <dbReference type="ARBA" id="ARBA00048090"/>
    </source>
</evidence>
<dbReference type="GO" id="GO:0005737">
    <property type="term" value="C:cytoplasm"/>
    <property type="evidence" value="ECO:0007669"/>
    <property type="project" value="TreeGrafter"/>
</dbReference>
<dbReference type="PANTHER" id="PTHR43442:SF3">
    <property type="entry name" value="GLUCONOKINASE-RELATED"/>
    <property type="match status" value="1"/>
</dbReference>
<dbReference type="EMBL" id="LR743507">
    <property type="protein sequence ID" value="CAA2103556.1"/>
    <property type="molecule type" value="Genomic_DNA"/>
</dbReference>
<dbReference type="GO" id="GO:0005975">
    <property type="term" value="P:carbohydrate metabolic process"/>
    <property type="evidence" value="ECO:0007669"/>
    <property type="project" value="InterPro"/>
</dbReference>
<evidence type="ECO:0000256" key="9">
    <source>
        <dbReference type="RuleBase" id="RU363066"/>
    </source>
</evidence>
<name>A0A679J4K0_VARPD</name>
<dbReference type="EC" id="2.7.1.12" evidence="3 9"/>
<sequence>MSSVWLVVMGVSGCGKSSLGAALATALGLPLIEGDDHHPKANVEKMSQGIALTDADRAGWLATLGQALADAPQGAVLTCSALKRIYRDQLRAAVPGLRFVFMAIERAESERRVAARAGAGEHMFPASLVANQFATLESPVGEPLVLAVDATAPLARTVAETTAWLNAGSE</sequence>
<evidence type="ECO:0000256" key="7">
    <source>
        <dbReference type="ARBA" id="ARBA00022840"/>
    </source>
</evidence>
<dbReference type="GO" id="GO:0046316">
    <property type="term" value="F:gluconokinase activity"/>
    <property type="evidence" value="ECO:0007669"/>
    <property type="project" value="UniProtKB-EC"/>
</dbReference>
<keyword evidence="5 9" id="KW-0547">Nucleotide-binding</keyword>
<dbReference type="Gene3D" id="3.40.50.300">
    <property type="entry name" value="P-loop containing nucleotide triphosphate hydrolases"/>
    <property type="match status" value="1"/>
</dbReference>
<comment type="similarity">
    <text evidence="2 9">Belongs to the gluconokinase GntK/GntV family.</text>
</comment>
<evidence type="ECO:0000313" key="10">
    <source>
        <dbReference type="EMBL" id="CAA2103556.1"/>
    </source>
</evidence>
<protein>
    <recommendedName>
        <fullName evidence="3 9">Gluconokinase</fullName>
        <ecNumber evidence="3 9">2.7.1.12</ecNumber>
    </recommendedName>
</protein>
<dbReference type="Pfam" id="PF13671">
    <property type="entry name" value="AAA_33"/>
    <property type="match status" value="1"/>
</dbReference>
<evidence type="ECO:0000256" key="2">
    <source>
        <dbReference type="ARBA" id="ARBA00008420"/>
    </source>
</evidence>
<keyword evidence="7 9" id="KW-0067">ATP-binding</keyword>
<dbReference type="RefSeq" id="WP_339089983.1">
    <property type="nucleotide sequence ID" value="NZ_LR743507.1"/>
</dbReference>
<reference evidence="10" key="1">
    <citation type="submission" date="2019-12" db="EMBL/GenBank/DDBJ databases">
        <authorList>
            <person name="Cremers G."/>
        </authorList>
    </citation>
    <scope>NUCLEOTIDE SEQUENCE</scope>
    <source>
        <strain evidence="10">Vvax</strain>
    </source>
</reference>
<dbReference type="GO" id="GO:0005524">
    <property type="term" value="F:ATP binding"/>
    <property type="evidence" value="ECO:0007669"/>
    <property type="project" value="UniProtKB-KW"/>
</dbReference>
<dbReference type="AlphaFoldDB" id="A0A679J4K0"/>
<evidence type="ECO:0000256" key="6">
    <source>
        <dbReference type="ARBA" id="ARBA00022777"/>
    </source>
</evidence>
<accession>A0A679J4K0</accession>
<dbReference type="CDD" id="cd02021">
    <property type="entry name" value="GntK"/>
    <property type="match status" value="1"/>
</dbReference>
<evidence type="ECO:0000256" key="3">
    <source>
        <dbReference type="ARBA" id="ARBA00012054"/>
    </source>
</evidence>
<keyword evidence="4 9" id="KW-0808">Transferase</keyword>
<evidence type="ECO:0000256" key="5">
    <source>
        <dbReference type="ARBA" id="ARBA00022741"/>
    </source>
</evidence>
<dbReference type="NCBIfam" id="TIGR01313">
    <property type="entry name" value="therm_gnt_kin"/>
    <property type="match status" value="1"/>
</dbReference>
<evidence type="ECO:0000256" key="1">
    <source>
        <dbReference type="ARBA" id="ARBA00004761"/>
    </source>
</evidence>
<comment type="pathway">
    <text evidence="1">Carbohydrate acid metabolism.</text>
</comment>
<proteinExistence type="inferred from homology"/>
<keyword evidence="6 9" id="KW-0418">Kinase</keyword>
<dbReference type="PANTHER" id="PTHR43442">
    <property type="entry name" value="GLUCONOKINASE-RELATED"/>
    <property type="match status" value="1"/>
</dbReference>
<gene>
    <name evidence="10" type="ORF">VVAX_02320</name>
</gene>
<dbReference type="SUPFAM" id="SSF52540">
    <property type="entry name" value="P-loop containing nucleoside triphosphate hydrolases"/>
    <property type="match status" value="1"/>
</dbReference>
<dbReference type="InterPro" id="IPR006001">
    <property type="entry name" value="Therm_gnt_kin"/>
</dbReference>
<evidence type="ECO:0000256" key="4">
    <source>
        <dbReference type="ARBA" id="ARBA00022679"/>
    </source>
</evidence>
<organism evidence="10">
    <name type="scientific">Variovorax paradoxus</name>
    <dbReference type="NCBI Taxonomy" id="34073"/>
    <lineage>
        <taxon>Bacteria</taxon>
        <taxon>Pseudomonadati</taxon>
        <taxon>Pseudomonadota</taxon>
        <taxon>Betaproteobacteria</taxon>
        <taxon>Burkholderiales</taxon>
        <taxon>Comamonadaceae</taxon>
        <taxon>Variovorax</taxon>
    </lineage>
</organism>
<comment type="catalytic activity">
    <reaction evidence="8 9">
        <text>D-gluconate + ATP = 6-phospho-D-gluconate + ADP + H(+)</text>
        <dbReference type="Rhea" id="RHEA:19433"/>
        <dbReference type="ChEBI" id="CHEBI:15378"/>
        <dbReference type="ChEBI" id="CHEBI:18391"/>
        <dbReference type="ChEBI" id="CHEBI:30616"/>
        <dbReference type="ChEBI" id="CHEBI:58759"/>
        <dbReference type="ChEBI" id="CHEBI:456216"/>
        <dbReference type="EC" id="2.7.1.12"/>
    </reaction>
</comment>
<dbReference type="InterPro" id="IPR027417">
    <property type="entry name" value="P-loop_NTPase"/>
</dbReference>